<evidence type="ECO:0000313" key="6">
    <source>
        <dbReference type="Proteomes" id="UP000181997"/>
    </source>
</evidence>
<feature type="domain" description="SH3b" evidence="4">
    <location>
        <begin position="39"/>
        <end position="100"/>
    </location>
</feature>
<dbReference type="SMART" id="SM00646">
    <property type="entry name" value="Ami_3"/>
    <property type="match status" value="1"/>
</dbReference>
<dbReference type="Pfam" id="PF01520">
    <property type="entry name" value="Amidase_3"/>
    <property type="match status" value="1"/>
</dbReference>
<evidence type="ECO:0000256" key="1">
    <source>
        <dbReference type="ARBA" id="ARBA00022801"/>
    </source>
</evidence>
<evidence type="ECO:0000256" key="3">
    <source>
        <dbReference type="SAM" id="MobiDB-lite"/>
    </source>
</evidence>
<evidence type="ECO:0000259" key="4">
    <source>
        <dbReference type="PROSITE" id="PS51781"/>
    </source>
</evidence>
<keyword evidence="1" id="KW-0378">Hydrolase</keyword>
<dbReference type="EMBL" id="FMAU01000001">
    <property type="protein sequence ID" value="SCB90323.1"/>
    <property type="molecule type" value="Genomic_DNA"/>
</dbReference>
<dbReference type="SUPFAM" id="SSF53187">
    <property type="entry name" value="Zn-dependent exopeptidases"/>
    <property type="match status" value="1"/>
</dbReference>
<dbReference type="Proteomes" id="UP000181997">
    <property type="component" value="Unassembled WGS sequence"/>
</dbReference>
<feature type="domain" description="SH3b" evidence="4">
    <location>
        <begin position="109"/>
        <end position="171"/>
    </location>
</feature>
<dbReference type="GO" id="GO:0008745">
    <property type="term" value="F:N-acetylmuramoyl-L-alanine amidase activity"/>
    <property type="evidence" value="ECO:0007669"/>
    <property type="project" value="InterPro"/>
</dbReference>
<organism evidence="5 6">
    <name type="scientific">[Bacillus] enclensis</name>
    <dbReference type="NCBI Taxonomy" id="1402860"/>
    <lineage>
        <taxon>Bacteria</taxon>
        <taxon>Bacillati</taxon>
        <taxon>Bacillota</taxon>
        <taxon>Bacilli</taxon>
        <taxon>Bacillales</taxon>
        <taxon>Bacillaceae</taxon>
        <taxon>Rossellomorea</taxon>
    </lineage>
</organism>
<name>A0A0V8HNW0_9BACI</name>
<dbReference type="InterPro" id="IPR050695">
    <property type="entry name" value="N-acetylmuramoyl_amidase_3"/>
</dbReference>
<dbReference type="CDD" id="cd02696">
    <property type="entry name" value="MurNAc-LAA"/>
    <property type="match status" value="1"/>
</dbReference>
<feature type="domain" description="SH3b" evidence="4">
    <location>
        <begin position="186"/>
        <end position="249"/>
    </location>
</feature>
<reference evidence="6" key="1">
    <citation type="submission" date="2016-08" db="EMBL/GenBank/DDBJ databases">
        <authorList>
            <person name="Varghese N."/>
            <person name="Submissions Spin"/>
        </authorList>
    </citation>
    <scope>NUCLEOTIDE SEQUENCE [LARGE SCALE GENOMIC DNA]</scope>
    <source>
        <strain evidence="6">SGD-1123</strain>
    </source>
</reference>
<dbReference type="PANTHER" id="PTHR30404:SF7">
    <property type="entry name" value="CELL WALL AMIDASE LYTH-RELATED"/>
    <property type="match status" value="1"/>
</dbReference>
<dbReference type="Gene3D" id="3.40.630.40">
    <property type="entry name" value="Zn-dependent exopeptidases"/>
    <property type="match status" value="1"/>
</dbReference>
<dbReference type="OrthoDB" id="9806267at2"/>
<dbReference type="InterPro" id="IPR002508">
    <property type="entry name" value="MurNAc-LAA_cat"/>
</dbReference>
<keyword evidence="2" id="KW-0961">Cell wall biogenesis/degradation</keyword>
<gene>
    <name evidence="5" type="ORF">GA0061094_1284</name>
</gene>
<keyword evidence="6" id="KW-1185">Reference proteome</keyword>
<evidence type="ECO:0000313" key="5">
    <source>
        <dbReference type="EMBL" id="SCB90323.1"/>
    </source>
</evidence>
<dbReference type="PROSITE" id="PS51781">
    <property type="entry name" value="SH3B"/>
    <property type="match status" value="4"/>
</dbReference>
<dbReference type="PIRSF" id="PIRSF037846">
    <property type="entry name" value="Autolysin_YrvJ_prd"/>
    <property type="match status" value="1"/>
</dbReference>
<dbReference type="GO" id="GO:0009253">
    <property type="term" value="P:peptidoglycan catabolic process"/>
    <property type="evidence" value="ECO:0007669"/>
    <property type="project" value="InterPro"/>
</dbReference>
<dbReference type="PANTHER" id="PTHR30404">
    <property type="entry name" value="N-ACETYLMURAMOYL-L-ALANINE AMIDASE"/>
    <property type="match status" value="1"/>
</dbReference>
<dbReference type="InterPro" id="IPR003646">
    <property type="entry name" value="SH3-like_bac-type"/>
</dbReference>
<dbReference type="GO" id="GO:0071555">
    <property type="term" value="P:cell wall organization"/>
    <property type="evidence" value="ECO:0007669"/>
    <property type="project" value="UniProtKB-KW"/>
</dbReference>
<dbReference type="Pfam" id="PF08239">
    <property type="entry name" value="SH3_3"/>
    <property type="match status" value="4"/>
</dbReference>
<dbReference type="GO" id="GO:0030288">
    <property type="term" value="C:outer membrane-bounded periplasmic space"/>
    <property type="evidence" value="ECO:0007669"/>
    <property type="project" value="TreeGrafter"/>
</dbReference>
<feature type="region of interest" description="Disordered" evidence="3">
    <location>
        <begin position="105"/>
        <end position="125"/>
    </location>
</feature>
<dbReference type="Gene3D" id="2.30.30.40">
    <property type="entry name" value="SH3 Domains"/>
    <property type="match status" value="4"/>
</dbReference>
<evidence type="ECO:0000256" key="2">
    <source>
        <dbReference type="ARBA" id="ARBA00023316"/>
    </source>
</evidence>
<feature type="domain" description="SH3b" evidence="4">
    <location>
        <begin position="264"/>
        <end position="326"/>
    </location>
</feature>
<dbReference type="AlphaFoldDB" id="A0A0V8HNW0"/>
<proteinExistence type="predicted"/>
<accession>A0A0V8HNW0</accession>
<dbReference type="InterPro" id="IPR017293">
    <property type="entry name" value="N-acetylmuramoyl-L-ala_amidase"/>
</dbReference>
<protein>
    <submittedName>
        <fullName evidence="5">N-acetylmuramoyl-L-alanine amidase</fullName>
    </submittedName>
</protein>
<dbReference type="SMART" id="SM00287">
    <property type="entry name" value="SH3b"/>
    <property type="match status" value="4"/>
</dbReference>
<sequence>MSKENQQKAVKKIKRITAIILVLLLTIPIQLPAEVQAVGGEVSIGTATLNVRTGPGLSYPVLTQVHRDQEFSIVETKGDWYKITTGSGDGWVANWLVIRETGESLDEPGQQGTVNTNGLRLRKGPSTSDSVVTVLNKGDEVTVSKADGRWLSVQSGNAEGWVHEDYVTLTGESDETEESVSPSSANSFATISANSLNVRSEPSLNGEIEGKVNEGEQYAILNEKNNWYEIQFADGSSGWIASWFAEATGESVKKESTSPAQGNFEKLTILHDGTNIRSSADVQSRVVKRADSGETFTVTGKSGDWYEIRLDDGSAAFVAGWIVSLRTASGEETSPPRKSSGGISGKLIVIDPGHGGRDSGTIGTRGTLEKLITMKTGKLLADKLDQAGAEVVITRKSDEYVSLPSRVSLSHYYNADAFISIHFDSINDGSIAGHTTYYNKGYQEELAYDVHESLASRLPSRDRGVRIGDYHVIRENKQAAVLLELGFLSNPAEEANMTSGSFQDLAATAIYHGLNDYFSD</sequence>